<dbReference type="Proteomes" id="UP001154114">
    <property type="component" value="Chromosome 27"/>
</dbReference>
<feature type="compositionally biased region" description="Pro residues" evidence="1">
    <location>
        <begin position="128"/>
        <end position="137"/>
    </location>
</feature>
<accession>A0A9N8KWS3</accession>
<protein>
    <submittedName>
        <fullName evidence="2">Uncharacterized protein</fullName>
    </submittedName>
</protein>
<evidence type="ECO:0000256" key="1">
    <source>
        <dbReference type="SAM" id="MobiDB-lite"/>
    </source>
</evidence>
<reference evidence="2" key="1">
    <citation type="submission" date="2021-12" db="EMBL/GenBank/DDBJ databases">
        <authorList>
            <person name="King R."/>
        </authorList>
    </citation>
    <scope>NUCLEOTIDE SEQUENCE</scope>
</reference>
<feature type="region of interest" description="Disordered" evidence="1">
    <location>
        <begin position="98"/>
        <end position="142"/>
    </location>
</feature>
<name>A0A9N8KWS3_CHRIL</name>
<keyword evidence="3" id="KW-1185">Reference proteome</keyword>
<dbReference type="AlphaFoldDB" id="A0A9N8KWS3"/>
<evidence type="ECO:0000313" key="2">
    <source>
        <dbReference type="EMBL" id="CAD0206338.1"/>
    </source>
</evidence>
<dbReference type="OrthoDB" id="7487502at2759"/>
<evidence type="ECO:0000313" key="3">
    <source>
        <dbReference type="Proteomes" id="UP001154114"/>
    </source>
</evidence>
<dbReference type="EMBL" id="LR824030">
    <property type="protein sequence ID" value="CAD0206338.1"/>
    <property type="molecule type" value="Genomic_DNA"/>
</dbReference>
<proteinExistence type="predicted"/>
<organism evidence="2 3">
    <name type="scientific">Chrysodeixis includens</name>
    <name type="common">Soybean looper</name>
    <name type="synonym">Pseudoplusia includens</name>
    <dbReference type="NCBI Taxonomy" id="689277"/>
    <lineage>
        <taxon>Eukaryota</taxon>
        <taxon>Metazoa</taxon>
        <taxon>Ecdysozoa</taxon>
        <taxon>Arthropoda</taxon>
        <taxon>Hexapoda</taxon>
        <taxon>Insecta</taxon>
        <taxon>Pterygota</taxon>
        <taxon>Neoptera</taxon>
        <taxon>Endopterygota</taxon>
        <taxon>Lepidoptera</taxon>
        <taxon>Glossata</taxon>
        <taxon>Ditrysia</taxon>
        <taxon>Noctuoidea</taxon>
        <taxon>Noctuidae</taxon>
        <taxon>Plusiinae</taxon>
        <taxon>Chrysodeixis</taxon>
    </lineage>
</organism>
<gene>
    <name evidence="2" type="ORF">CINC_LOCUS8632</name>
</gene>
<sequence>MDVSRQVTGHSSLSLLHNSTQVSAAAALVNTALTAPTRTKNFTNKEDSYCRIYKWRLITILIGLARSVGKCGDSRGRRGAATDLPWCRGAQLMTGVKHKARGGAVRRGAVRRRAASRQQPAFAEPRASRPPRPPTPARPMTRDVGYTRLSRYRQQCELVSRATIAATDTRAARGRRACPPRHDEVLVLSDSMHTLVNPNVSRATPAAARGRRAAPRGACVQH</sequence>